<name>A0A9W9NTG7_9EURO</name>
<dbReference type="GO" id="GO:0005789">
    <property type="term" value="C:endoplasmic reticulum membrane"/>
    <property type="evidence" value="ECO:0007669"/>
    <property type="project" value="UniProtKB-SubCell"/>
</dbReference>
<organism evidence="12 13">
    <name type="scientific">Penicillium chermesinum</name>
    <dbReference type="NCBI Taxonomy" id="63820"/>
    <lineage>
        <taxon>Eukaryota</taxon>
        <taxon>Fungi</taxon>
        <taxon>Dikarya</taxon>
        <taxon>Ascomycota</taxon>
        <taxon>Pezizomycotina</taxon>
        <taxon>Eurotiomycetes</taxon>
        <taxon>Eurotiomycetidae</taxon>
        <taxon>Eurotiales</taxon>
        <taxon>Aspergillaceae</taxon>
        <taxon>Penicillium</taxon>
    </lineage>
</organism>
<evidence type="ECO:0000256" key="1">
    <source>
        <dbReference type="ARBA" id="ARBA00004477"/>
    </source>
</evidence>
<feature type="transmembrane region" description="Helical" evidence="11">
    <location>
        <begin position="523"/>
        <end position="541"/>
    </location>
</feature>
<keyword evidence="8 11" id="KW-1133">Transmembrane helix</keyword>
<keyword evidence="6" id="KW-0418">Kinase</keyword>
<feature type="transmembrane region" description="Helical" evidence="11">
    <location>
        <begin position="556"/>
        <end position="573"/>
    </location>
</feature>
<dbReference type="GO" id="GO:0004168">
    <property type="term" value="F:dolichol kinase activity"/>
    <property type="evidence" value="ECO:0007669"/>
    <property type="project" value="UniProtKB-EC"/>
</dbReference>
<feature type="transmembrane region" description="Helical" evidence="11">
    <location>
        <begin position="196"/>
        <end position="213"/>
    </location>
</feature>
<feature type="compositionally biased region" description="Polar residues" evidence="10">
    <location>
        <begin position="53"/>
        <end position="76"/>
    </location>
</feature>
<reference evidence="12" key="1">
    <citation type="submission" date="2022-11" db="EMBL/GenBank/DDBJ databases">
        <authorList>
            <person name="Petersen C."/>
        </authorList>
    </citation>
    <scope>NUCLEOTIDE SEQUENCE</scope>
    <source>
        <strain evidence="12">IBT 19713</strain>
    </source>
</reference>
<evidence type="ECO:0000256" key="4">
    <source>
        <dbReference type="ARBA" id="ARBA00022679"/>
    </source>
</evidence>
<evidence type="ECO:0000256" key="7">
    <source>
        <dbReference type="ARBA" id="ARBA00022824"/>
    </source>
</evidence>
<feature type="transmembrane region" description="Helical" evidence="11">
    <location>
        <begin position="776"/>
        <end position="795"/>
    </location>
</feature>
<keyword evidence="7" id="KW-0256">Endoplasmic reticulum</keyword>
<evidence type="ECO:0000256" key="3">
    <source>
        <dbReference type="ARBA" id="ARBA00012132"/>
    </source>
</evidence>
<comment type="caution">
    <text evidence="12">The sequence shown here is derived from an EMBL/GenBank/DDBJ whole genome shotgun (WGS) entry which is preliminary data.</text>
</comment>
<gene>
    <name evidence="12" type="ORF">N7468_006716</name>
</gene>
<keyword evidence="5 11" id="KW-0812">Transmembrane</keyword>
<dbReference type="AlphaFoldDB" id="A0A9W9NTG7"/>
<feature type="transmembrane region" description="Helical" evidence="11">
    <location>
        <begin position="594"/>
        <end position="616"/>
    </location>
</feature>
<accession>A0A9W9NTG7</accession>
<evidence type="ECO:0000256" key="6">
    <source>
        <dbReference type="ARBA" id="ARBA00022777"/>
    </source>
</evidence>
<keyword evidence="9 11" id="KW-0472">Membrane</keyword>
<dbReference type="EC" id="2.7.1.108" evidence="3"/>
<evidence type="ECO:0000256" key="10">
    <source>
        <dbReference type="SAM" id="MobiDB-lite"/>
    </source>
</evidence>
<evidence type="ECO:0000256" key="5">
    <source>
        <dbReference type="ARBA" id="ARBA00022692"/>
    </source>
</evidence>
<feature type="region of interest" description="Disordered" evidence="10">
    <location>
        <begin position="1"/>
        <end position="145"/>
    </location>
</feature>
<proteinExistence type="inferred from homology"/>
<feature type="transmembrane region" description="Helical" evidence="11">
    <location>
        <begin position="636"/>
        <end position="664"/>
    </location>
</feature>
<dbReference type="EMBL" id="JAPQKS010000005">
    <property type="protein sequence ID" value="KAJ5225491.1"/>
    <property type="molecule type" value="Genomic_DNA"/>
</dbReference>
<comment type="similarity">
    <text evidence="2">Belongs to the polyprenol kinase family.</text>
</comment>
<dbReference type="OrthoDB" id="377083at2759"/>
<feature type="transmembrane region" description="Helical" evidence="11">
    <location>
        <begin position="736"/>
        <end position="755"/>
    </location>
</feature>
<evidence type="ECO:0000313" key="13">
    <source>
        <dbReference type="Proteomes" id="UP001150941"/>
    </source>
</evidence>
<evidence type="ECO:0000313" key="12">
    <source>
        <dbReference type="EMBL" id="KAJ5225491.1"/>
    </source>
</evidence>
<evidence type="ECO:0000256" key="2">
    <source>
        <dbReference type="ARBA" id="ARBA00010794"/>
    </source>
</evidence>
<evidence type="ECO:0000256" key="11">
    <source>
        <dbReference type="SAM" id="Phobius"/>
    </source>
</evidence>
<dbReference type="GeneID" id="83203315"/>
<dbReference type="PANTHER" id="PTHR13205:SF15">
    <property type="entry name" value="DOLICHOL KINASE"/>
    <property type="match status" value="1"/>
</dbReference>
<reference evidence="12" key="2">
    <citation type="journal article" date="2023" name="IMA Fungus">
        <title>Comparative genomic study of the Penicillium genus elucidates a diverse pangenome and 15 lateral gene transfer events.</title>
        <authorList>
            <person name="Petersen C."/>
            <person name="Sorensen T."/>
            <person name="Nielsen M.R."/>
            <person name="Sondergaard T.E."/>
            <person name="Sorensen J.L."/>
            <person name="Fitzpatrick D.A."/>
            <person name="Frisvad J.C."/>
            <person name="Nielsen K.L."/>
        </authorList>
    </citation>
    <scope>NUCLEOTIDE SEQUENCE</scope>
    <source>
        <strain evidence="12">IBT 19713</strain>
    </source>
</reference>
<evidence type="ECO:0000256" key="9">
    <source>
        <dbReference type="ARBA" id="ARBA00023136"/>
    </source>
</evidence>
<feature type="transmembrane region" description="Helical" evidence="11">
    <location>
        <begin position="157"/>
        <end position="176"/>
    </location>
</feature>
<feature type="transmembrane region" description="Helical" evidence="11">
    <location>
        <begin position="696"/>
        <end position="716"/>
    </location>
</feature>
<feature type="region of interest" description="Disordered" evidence="10">
    <location>
        <begin position="410"/>
        <end position="448"/>
    </location>
</feature>
<comment type="subcellular location">
    <subcellularLocation>
        <location evidence="1">Endoplasmic reticulum membrane</location>
        <topology evidence="1">Multi-pass membrane protein</topology>
    </subcellularLocation>
</comment>
<dbReference type="InterPro" id="IPR032974">
    <property type="entry name" value="Polypren_kinase"/>
</dbReference>
<protein>
    <recommendedName>
        <fullName evidence="3">dolichol kinase</fullName>
        <ecNumber evidence="3">2.7.1.108</ecNumber>
    </recommendedName>
</protein>
<feature type="compositionally biased region" description="Basic residues" evidence="10">
    <location>
        <begin position="38"/>
        <end position="47"/>
    </location>
</feature>
<keyword evidence="4" id="KW-0808">Transferase</keyword>
<dbReference type="RefSeq" id="XP_058328902.1">
    <property type="nucleotide sequence ID" value="XM_058476012.1"/>
</dbReference>
<dbReference type="Proteomes" id="UP001150941">
    <property type="component" value="Unassembled WGS sequence"/>
</dbReference>
<evidence type="ECO:0000256" key="8">
    <source>
        <dbReference type="ARBA" id="ARBA00022989"/>
    </source>
</evidence>
<sequence length="856" mass="94625">MSPPRRQEEQEMSQGDSAPDSIPDINGEDLRQFTRSPHPYRRSRRPLSRTPSEQASGLQPQSAYYSKSSRTPSDSGTEADDESTGILRGLPAPPLRPRKGLRVGNGSAETDGWLPTLHPWPSLVRRSSRGSRHSSEEEAIEEAMEAKKRGRKRRVEVLRRLLETALLLSVGAIVLLRRDSRMLAWEWRKELATHGLLLAALFASYPVLLPVSWKPRWQVWPAKDPFFVIPTTFDPAPLLYPALIPVFVSISLSHHTPALILPNIVLSLSSLPTPVIPLYNWINGFSLTHWLVTLIPILISEHFSLDHTVPKPLTLRGHDAELLTLLFPFHQALIPTLDFLLTTSVLPAELQLLSSALINLYLFAASPQAEILKALLWLGGHVWKFRRSLRSSQSPRRFLNMVDHRLCQKLSGTGFSDEPTSDSDGPGAVPPRKPKTVRGPPQSRKPVDSLLLAGNLSAEESLERQDEAARRQQRRRHTIATFDEAVQEEKVRTTPSGRRKKLMGPGLTSFLSLTAAQAQVRKWLYASYVYLISLGIIIGPIRKYVADRALQGQDPFGWAIGYLLGNLSAFRFWQRTPVGLGGIDHLRQTFFGPANARLLIIGYCVVVLILGLAVVFQLSAVVEVDTRRKVFHGMMVLMFLPTVFVDPAFCALALSLVLAVFLLLDLFRASQLPPISRPLTYFLAPYVDGRDHRGPVIVSHIFLLIGCSIPLWLSLADLARNDDGAWPGWDVPSRDVSMVSGVICVGMGDAAASLVGRRYGRLKWFWGGGKSLEGSVAFAVAVCTGLLAVRAWLVIGGWPAESAWGSTSTFRFWVWTTCKAVLAAGGTSATEAILTGCNDNVVVPVVLWLLVRGLGV</sequence>
<dbReference type="PANTHER" id="PTHR13205">
    <property type="entry name" value="TRANSMEMBRANE PROTEIN 15-RELATED"/>
    <property type="match status" value="1"/>
</dbReference>
<keyword evidence="13" id="KW-1185">Reference proteome</keyword>
<dbReference type="GO" id="GO:0043048">
    <property type="term" value="P:dolichyl monophosphate biosynthetic process"/>
    <property type="evidence" value="ECO:0007669"/>
    <property type="project" value="TreeGrafter"/>
</dbReference>